<dbReference type="AlphaFoldDB" id="A0A411YB54"/>
<evidence type="ECO:0000256" key="2">
    <source>
        <dbReference type="ARBA" id="ARBA00005658"/>
    </source>
</evidence>
<feature type="transmembrane region" description="Helical" evidence="8">
    <location>
        <begin position="202"/>
        <end position="221"/>
    </location>
</feature>
<dbReference type="Proteomes" id="UP000291469">
    <property type="component" value="Chromosome"/>
</dbReference>
<evidence type="ECO:0000256" key="7">
    <source>
        <dbReference type="ARBA" id="ARBA00023136"/>
    </source>
</evidence>
<sequence length="379" mass="40244">MHAWAIYIVVGLALCYFAYRRGLPLAMRSAFHPLLGDRIFGWPGDVIDVLAIVGTLFGVATSLGIGATQINAGLEHVFGIPSGIGPQVAIIAVITVIATGSVVLGLHRGIRRLSLANVGIGGVLMVFVLLAGPTVFLLNALFDNLGAYVSSLPRLSLGAQELVGDDWEADWTLFYWGWWISWSPFVGMFIARISRGRTIREFIAGVLLVPTVVTALVLTVFGETALFAELTGEPGVVDAAEENLDVALFETLELLPFGVLTSLVAVAAIALFFITSSDSGSLVDDIHASGGSIYPHTGTRVFWAALEGLVAAILLSLGGETGLEALQQASIATGVPLAILLLAACWALVRAFRHEEDHPELVVESSERAERAAEREETA</sequence>
<feature type="transmembrane region" description="Helical" evidence="8">
    <location>
        <begin position="254"/>
        <end position="274"/>
    </location>
</feature>
<evidence type="ECO:0008006" key="11">
    <source>
        <dbReference type="Google" id="ProtNLM"/>
    </source>
</evidence>
<comment type="subcellular location">
    <subcellularLocation>
        <location evidence="1">Cell membrane</location>
        <topology evidence="1">Multi-pass membrane protein</topology>
    </subcellularLocation>
</comment>
<dbReference type="KEGG" id="erz:ER308_01855"/>
<protein>
    <recommendedName>
        <fullName evidence="11">BCCT family transporter</fullName>
    </recommendedName>
</protein>
<dbReference type="OrthoDB" id="9775735at2"/>
<keyword evidence="4" id="KW-1003">Cell membrane</keyword>
<dbReference type="PANTHER" id="PTHR30047:SF7">
    <property type="entry name" value="HIGH-AFFINITY CHOLINE TRANSPORT PROTEIN"/>
    <property type="match status" value="1"/>
</dbReference>
<evidence type="ECO:0000256" key="8">
    <source>
        <dbReference type="SAM" id="Phobius"/>
    </source>
</evidence>
<gene>
    <name evidence="9" type="ORF">ER308_01855</name>
</gene>
<evidence type="ECO:0000313" key="9">
    <source>
        <dbReference type="EMBL" id="QBI18434.1"/>
    </source>
</evidence>
<dbReference type="GO" id="GO:0022857">
    <property type="term" value="F:transmembrane transporter activity"/>
    <property type="evidence" value="ECO:0007669"/>
    <property type="project" value="InterPro"/>
</dbReference>
<evidence type="ECO:0000256" key="6">
    <source>
        <dbReference type="ARBA" id="ARBA00022989"/>
    </source>
</evidence>
<keyword evidence="6 8" id="KW-1133">Transmembrane helix</keyword>
<dbReference type="InterPro" id="IPR000060">
    <property type="entry name" value="BCCT_transptr"/>
</dbReference>
<dbReference type="PROSITE" id="PS01303">
    <property type="entry name" value="BCCT"/>
    <property type="match status" value="1"/>
</dbReference>
<feature type="transmembrane region" description="Helical" evidence="8">
    <location>
        <begin position="87"/>
        <end position="106"/>
    </location>
</feature>
<dbReference type="GO" id="GO:0005886">
    <property type="term" value="C:plasma membrane"/>
    <property type="evidence" value="ECO:0007669"/>
    <property type="project" value="UniProtKB-SubCell"/>
</dbReference>
<feature type="transmembrane region" description="Helical" evidence="8">
    <location>
        <begin position="46"/>
        <end position="67"/>
    </location>
</feature>
<keyword evidence="5 8" id="KW-0812">Transmembrane</keyword>
<name>A0A411YB54_9ACTN</name>
<dbReference type="Pfam" id="PF02028">
    <property type="entry name" value="BCCT"/>
    <property type="match status" value="1"/>
</dbReference>
<proteinExistence type="inferred from homology"/>
<feature type="transmembrane region" description="Helical" evidence="8">
    <location>
        <begin position="331"/>
        <end position="349"/>
    </location>
</feature>
<organism evidence="9 10">
    <name type="scientific">Egibacter rhizosphaerae</name>
    <dbReference type="NCBI Taxonomy" id="1670831"/>
    <lineage>
        <taxon>Bacteria</taxon>
        <taxon>Bacillati</taxon>
        <taxon>Actinomycetota</taxon>
        <taxon>Nitriliruptoria</taxon>
        <taxon>Egibacterales</taxon>
        <taxon>Egibacteraceae</taxon>
        <taxon>Egibacter</taxon>
    </lineage>
</organism>
<evidence type="ECO:0000256" key="5">
    <source>
        <dbReference type="ARBA" id="ARBA00022692"/>
    </source>
</evidence>
<comment type="similarity">
    <text evidence="2">Belongs to the BCCT transporter (TC 2.A.15) family.</text>
</comment>
<feature type="transmembrane region" description="Helical" evidence="8">
    <location>
        <begin position="118"/>
        <end position="142"/>
    </location>
</feature>
<feature type="transmembrane region" description="Helical" evidence="8">
    <location>
        <begin position="6"/>
        <end position="26"/>
    </location>
</feature>
<evidence type="ECO:0000313" key="10">
    <source>
        <dbReference type="Proteomes" id="UP000291469"/>
    </source>
</evidence>
<evidence type="ECO:0000256" key="1">
    <source>
        <dbReference type="ARBA" id="ARBA00004651"/>
    </source>
</evidence>
<evidence type="ECO:0000256" key="3">
    <source>
        <dbReference type="ARBA" id="ARBA00022448"/>
    </source>
</evidence>
<evidence type="ECO:0000256" key="4">
    <source>
        <dbReference type="ARBA" id="ARBA00022475"/>
    </source>
</evidence>
<keyword evidence="10" id="KW-1185">Reference proteome</keyword>
<accession>A0A411YB54</accession>
<dbReference type="EMBL" id="CP036402">
    <property type="protein sequence ID" value="QBI18434.1"/>
    <property type="molecule type" value="Genomic_DNA"/>
</dbReference>
<feature type="transmembrane region" description="Helical" evidence="8">
    <location>
        <begin position="173"/>
        <end position="190"/>
    </location>
</feature>
<dbReference type="PANTHER" id="PTHR30047">
    <property type="entry name" value="HIGH-AFFINITY CHOLINE TRANSPORT PROTEIN-RELATED"/>
    <property type="match status" value="1"/>
</dbReference>
<reference evidence="9 10" key="1">
    <citation type="submission" date="2019-01" db="EMBL/GenBank/DDBJ databases">
        <title>Egibacter rhizosphaerae EGI 80759T.</title>
        <authorList>
            <person name="Chen D.-D."/>
            <person name="Tian Y."/>
            <person name="Jiao J.-Y."/>
            <person name="Zhang X.-T."/>
            <person name="Zhang Y.-G."/>
            <person name="Zhang Y."/>
            <person name="Xiao M."/>
            <person name="Shu W.-S."/>
            <person name="Li W.-J."/>
        </authorList>
    </citation>
    <scope>NUCLEOTIDE SEQUENCE [LARGE SCALE GENOMIC DNA]</scope>
    <source>
        <strain evidence="9 10">EGI 80759</strain>
    </source>
</reference>
<dbReference type="RefSeq" id="WP_131153432.1">
    <property type="nucleotide sequence ID" value="NZ_CP036402.1"/>
</dbReference>
<keyword evidence="7 8" id="KW-0472">Membrane</keyword>
<keyword evidence="3" id="KW-0813">Transport</keyword>
<feature type="transmembrane region" description="Helical" evidence="8">
    <location>
        <begin position="301"/>
        <end position="319"/>
    </location>
</feature>
<dbReference type="InterPro" id="IPR018093">
    <property type="entry name" value="BCCT_CS"/>
</dbReference>